<evidence type="ECO:0000313" key="1">
    <source>
        <dbReference type="EMBL" id="SEH81406.1"/>
    </source>
</evidence>
<evidence type="ECO:0000313" key="2">
    <source>
        <dbReference type="Proteomes" id="UP000198988"/>
    </source>
</evidence>
<reference evidence="2" key="1">
    <citation type="submission" date="2016-06" db="EMBL/GenBank/DDBJ databases">
        <authorList>
            <person name="Petersen J."/>
            <person name="Sayavedra L."/>
        </authorList>
    </citation>
    <scope>NUCLEOTIDE SEQUENCE [LARGE SCALE GENOMIC DNA]</scope>
    <source>
        <strain evidence="2">BazSymA</strain>
    </source>
</reference>
<name>A0A1H6L816_9GAMM</name>
<protein>
    <submittedName>
        <fullName evidence="1">Uncharacterized protein</fullName>
    </submittedName>
</protein>
<dbReference type="Proteomes" id="UP000198988">
    <property type="component" value="Unassembled WGS sequence"/>
</dbReference>
<dbReference type="AlphaFoldDB" id="A0A1H6L816"/>
<dbReference type="EMBL" id="CDSC02000232">
    <property type="protein sequence ID" value="SEH81406.1"/>
    <property type="molecule type" value="Genomic_DNA"/>
</dbReference>
<accession>A0A1H6L816</accession>
<proteinExistence type="predicted"/>
<organism evidence="1 2">
    <name type="scientific">Bathymodiolus azoricus thioautotrophic gill symbiont</name>
    <dbReference type="NCBI Taxonomy" id="235205"/>
    <lineage>
        <taxon>Bacteria</taxon>
        <taxon>Pseudomonadati</taxon>
        <taxon>Pseudomonadota</taxon>
        <taxon>Gammaproteobacteria</taxon>
        <taxon>sulfur-oxidizing symbionts</taxon>
    </lineage>
</organism>
<gene>
    <name evidence="1" type="ORF">BAZSYMA_ACONTIG03946_3</name>
</gene>
<sequence>MVDIFPYYLEKMVLTMGCTLHHQVKQQIREEINHER</sequence>